<dbReference type="HOGENOM" id="CLU_145194_0_0_6"/>
<dbReference type="eggNOG" id="ENOG5031T0P">
    <property type="taxonomic scope" value="Bacteria"/>
</dbReference>
<evidence type="ECO:0000313" key="2">
    <source>
        <dbReference type="Proteomes" id="UP000002363"/>
    </source>
</evidence>
<evidence type="ECO:0000313" key="1">
    <source>
        <dbReference type="EMBL" id="ADF63087.1"/>
    </source>
</evidence>
<proteinExistence type="predicted"/>
<reference evidence="1 2" key="1">
    <citation type="journal article" date="2010" name="J. Bacteriol.">
        <title>Complete genome sequence of Enterobacter cloacae subsp. cloacae type strain ATCC 13047.</title>
        <authorList>
            <person name="Ren Y."/>
            <person name="Ren Y."/>
            <person name="Zhou Z."/>
            <person name="Guo X."/>
            <person name="Li Y."/>
            <person name="Feng L."/>
            <person name="Wang L."/>
        </authorList>
    </citation>
    <scope>NUCLEOTIDE SEQUENCE [LARGE SCALE GENOMIC DNA]</scope>
    <source>
        <strain evidence="2">ATCC 13047 / DSM 30054 / NBRC 13535 / NCTC 10005 / WDCM 00083 / NCDC 279-56</strain>
    </source>
</reference>
<keyword evidence="2" id="KW-1185">Reference proteome</keyword>
<gene>
    <name evidence="1" type="ordered locus">ECL_03553</name>
</gene>
<dbReference type="STRING" id="716541.ECL_03553"/>
<organism evidence="1 2">
    <name type="scientific">Enterobacter cloacae subsp. cloacae (strain ATCC 13047 / DSM 30054 / NBRC 13535 / NCTC 10005 / WDCM 00083 / NCDC 279-56)</name>
    <dbReference type="NCBI Taxonomy" id="716541"/>
    <lineage>
        <taxon>Bacteria</taxon>
        <taxon>Pseudomonadati</taxon>
        <taxon>Pseudomonadota</taxon>
        <taxon>Gammaproteobacteria</taxon>
        <taxon>Enterobacterales</taxon>
        <taxon>Enterobacteriaceae</taxon>
        <taxon>Enterobacter</taxon>
        <taxon>Enterobacter cloacae complex</taxon>
    </lineage>
</organism>
<dbReference type="EMBL" id="CP001918">
    <property type="protein sequence ID" value="ADF63087.1"/>
    <property type="molecule type" value="Genomic_DNA"/>
</dbReference>
<name>A0A0H3CRD5_ENTCC</name>
<dbReference type="KEGG" id="enc:ECL_03553"/>
<dbReference type="PATRIC" id="fig|716541.4.peg.3715"/>
<accession>A0A0H3CRD5</accession>
<dbReference type="Proteomes" id="UP000002363">
    <property type="component" value="Chromosome"/>
</dbReference>
<dbReference type="OrthoDB" id="7281890at2"/>
<sequence length="134" mass="15061">MARKEIFYTVEDKGRDHGKVFYIREMSATQAEWWAIRAGLAMAKNGVNLPDNFSDMGMAGMAKVGLEMVAKIPPEDARPLLDELMKCVQAVPDPANQSVKRNLIDDDTEEVITRLKLRSEVFKLHVDFFTATAS</sequence>
<dbReference type="RefSeq" id="WP_013098039.1">
    <property type="nucleotide sequence ID" value="NC_014121.1"/>
</dbReference>
<dbReference type="EnsemblBacteria" id="ADF63087">
    <property type="protein sequence ID" value="ADF63087"/>
    <property type="gene ID" value="ECL_03553"/>
</dbReference>
<dbReference type="AlphaFoldDB" id="A0A0H3CRD5"/>
<protein>
    <submittedName>
        <fullName evidence="1">Uncharacterized protein</fullName>
    </submittedName>
</protein>